<dbReference type="PROSITE" id="PS51257">
    <property type="entry name" value="PROKAR_LIPOPROTEIN"/>
    <property type="match status" value="1"/>
</dbReference>
<protein>
    <recommendedName>
        <fullName evidence="2">DUF4352 domain-containing protein</fullName>
    </recommendedName>
</protein>
<feature type="region of interest" description="Disordered" evidence="1">
    <location>
        <begin position="20"/>
        <end position="76"/>
    </location>
</feature>
<evidence type="ECO:0000313" key="4">
    <source>
        <dbReference type="Proteomes" id="UP000198873"/>
    </source>
</evidence>
<keyword evidence="4" id="KW-1185">Reference proteome</keyword>
<proteinExistence type="predicted"/>
<evidence type="ECO:0000259" key="2">
    <source>
        <dbReference type="Pfam" id="PF11611"/>
    </source>
</evidence>
<accession>A0A1I6PES5</accession>
<dbReference type="EMBL" id="FPAB01000001">
    <property type="protein sequence ID" value="SFS38686.1"/>
    <property type="molecule type" value="Genomic_DNA"/>
</dbReference>
<feature type="domain" description="DUF4352" evidence="2">
    <location>
        <begin position="81"/>
        <end position="187"/>
    </location>
</feature>
<evidence type="ECO:0000256" key="1">
    <source>
        <dbReference type="SAM" id="MobiDB-lite"/>
    </source>
</evidence>
<evidence type="ECO:0000313" key="3">
    <source>
        <dbReference type="EMBL" id="SFS38686.1"/>
    </source>
</evidence>
<sequence length="204" mass="21618">MNVRLRRAAIAVAAGLTLSVTGCSSSGGDSDRPPLSQRDAPAEDDAEPVGDDSQDDASAGPDTQAPGDLAPGESYTWPGGLSLTIDALTEVDTAGLDEWSQPEGDTLFAVTISLTNDGDRPADLDSVSFDFQGATVGGEVYFEYHDDDEELTGRLAPGQTVTKRISRSMDTEAYGREVVITAYYWGDEGTDFLGDDPEWVATIE</sequence>
<dbReference type="InterPro" id="IPR029051">
    <property type="entry name" value="DUF4352"/>
</dbReference>
<dbReference type="Proteomes" id="UP000198873">
    <property type="component" value="Unassembled WGS sequence"/>
</dbReference>
<dbReference type="RefSeq" id="WP_139275133.1">
    <property type="nucleotide sequence ID" value="NZ_CP054938.1"/>
</dbReference>
<name>A0A1I6PES5_9ACTN</name>
<organism evidence="3 4">
    <name type="scientific">Streptomyces harbinensis</name>
    <dbReference type="NCBI Taxonomy" id="1176198"/>
    <lineage>
        <taxon>Bacteria</taxon>
        <taxon>Bacillati</taxon>
        <taxon>Actinomycetota</taxon>
        <taxon>Actinomycetes</taxon>
        <taxon>Kitasatosporales</taxon>
        <taxon>Streptomycetaceae</taxon>
        <taxon>Streptomyces</taxon>
    </lineage>
</organism>
<feature type="compositionally biased region" description="Acidic residues" evidence="1">
    <location>
        <begin position="42"/>
        <end position="55"/>
    </location>
</feature>
<reference evidence="4" key="1">
    <citation type="submission" date="2016-10" db="EMBL/GenBank/DDBJ databases">
        <authorList>
            <person name="Varghese N."/>
            <person name="Submissions S."/>
        </authorList>
    </citation>
    <scope>NUCLEOTIDE SEQUENCE [LARGE SCALE GENOMIC DNA]</scope>
    <source>
        <strain evidence="4">CGMCC 4.7047</strain>
    </source>
</reference>
<dbReference type="Pfam" id="PF11611">
    <property type="entry name" value="DUF4352"/>
    <property type="match status" value="1"/>
</dbReference>
<gene>
    <name evidence="3" type="ORF">SAMN05444716_101456</name>
</gene>
<dbReference type="AlphaFoldDB" id="A0A1I6PES5"/>